<feature type="domain" description="HTH lacI-type" evidence="4">
    <location>
        <begin position="11"/>
        <end position="65"/>
    </location>
</feature>
<dbReference type="PANTHER" id="PTHR30146:SF154">
    <property type="entry name" value="TRANSCRIPTION REGULATOR, MEMBER OF GALR FAMILY"/>
    <property type="match status" value="1"/>
</dbReference>
<dbReference type="RefSeq" id="WP_324669625.1">
    <property type="nucleotide sequence ID" value="NZ_CP141614.1"/>
</dbReference>
<evidence type="ECO:0000313" key="6">
    <source>
        <dbReference type="Proteomes" id="UP001333102"/>
    </source>
</evidence>
<dbReference type="SMART" id="SM00354">
    <property type="entry name" value="HTH_LACI"/>
    <property type="match status" value="1"/>
</dbReference>
<keyword evidence="1" id="KW-0805">Transcription regulation</keyword>
<dbReference type="PANTHER" id="PTHR30146">
    <property type="entry name" value="LACI-RELATED TRANSCRIPTIONAL REPRESSOR"/>
    <property type="match status" value="1"/>
</dbReference>
<dbReference type="SUPFAM" id="SSF47413">
    <property type="entry name" value="lambda repressor-like DNA-binding domains"/>
    <property type="match status" value="1"/>
</dbReference>
<dbReference type="InterPro" id="IPR010982">
    <property type="entry name" value="Lambda_DNA-bd_dom_sf"/>
</dbReference>
<evidence type="ECO:0000256" key="1">
    <source>
        <dbReference type="ARBA" id="ARBA00023015"/>
    </source>
</evidence>
<dbReference type="GO" id="GO:0003677">
    <property type="term" value="F:DNA binding"/>
    <property type="evidence" value="ECO:0007669"/>
    <property type="project" value="UniProtKB-KW"/>
</dbReference>
<evidence type="ECO:0000256" key="3">
    <source>
        <dbReference type="ARBA" id="ARBA00023163"/>
    </source>
</evidence>
<keyword evidence="2 5" id="KW-0238">DNA-binding</keyword>
<dbReference type="Proteomes" id="UP001333102">
    <property type="component" value="Chromosome"/>
</dbReference>
<gene>
    <name evidence="5" type="ORF">VLY81_03415</name>
</gene>
<dbReference type="InterPro" id="IPR028082">
    <property type="entry name" value="Peripla_BP_I"/>
</dbReference>
<dbReference type="InterPro" id="IPR001761">
    <property type="entry name" value="Peripla_BP/Lac1_sug-bd_dom"/>
</dbReference>
<dbReference type="CDD" id="cd01392">
    <property type="entry name" value="HTH_LacI"/>
    <property type="match status" value="1"/>
</dbReference>
<evidence type="ECO:0000256" key="2">
    <source>
        <dbReference type="ARBA" id="ARBA00023125"/>
    </source>
</evidence>
<dbReference type="SUPFAM" id="SSF53822">
    <property type="entry name" value="Periplasmic binding protein-like I"/>
    <property type="match status" value="1"/>
</dbReference>
<accession>A0ABZ1BRT6</accession>
<dbReference type="InterPro" id="IPR000843">
    <property type="entry name" value="HTH_LacI"/>
</dbReference>
<dbReference type="Gene3D" id="3.40.50.2300">
    <property type="match status" value="2"/>
</dbReference>
<keyword evidence="6" id="KW-1185">Reference proteome</keyword>
<dbReference type="PROSITE" id="PS00356">
    <property type="entry name" value="HTH_LACI_1"/>
    <property type="match status" value="1"/>
</dbReference>
<protein>
    <submittedName>
        <fullName evidence="5">LacI family DNA-binding transcriptional regulator</fullName>
    </submittedName>
</protein>
<dbReference type="Pfam" id="PF00356">
    <property type="entry name" value="LacI"/>
    <property type="match status" value="1"/>
</dbReference>
<dbReference type="PROSITE" id="PS50932">
    <property type="entry name" value="HTH_LACI_2"/>
    <property type="match status" value="1"/>
</dbReference>
<dbReference type="EMBL" id="CP141614">
    <property type="protein sequence ID" value="WRP15230.1"/>
    <property type="molecule type" value="Genomic_DNA"/>
</dbReference>
<organism evidence="5 6">
    <name type="scientific">Geochorda subterranea</name>
    <dbReference type="NCBI Taxonomy" id="3109564"/>
    <lineage>
        <taxon>Bacteria</taxon>
        <taxon>Bacillati</taxon>
        <taxon>Bacillota</taxon>
        <taxon>Limnochordia</taxon>
        <taxon>Limnochordales</taxon>
        <taxon>Geochordaceae</taxon>
        <taxon>Geochorda</taxon>
    </lineage>
</organism>
<reference evidence="6" key="1">
    <citation type="submission" date="2023-12" db="EMBL/GenBank/DDBJ databases">
        <title>Novel isolates from deep terrestrial aquifers shed light on the physiology and ecology of the class Limnochordia.</title>
        <authorList>
            <person name="Karnachuk O.V."/>
            <person name="Lukina A.P."/>
            <person name="Avakyan M.R."/>
            <person name="Kadnikov V."/>
            <person name="Begmatov S."/>
            <person name="Beletsky A.V."/>
            <person name="Mardanov A.V."/>
            <person name="Ravin N.V."/>
        </authorList>
    </citation>
    <scope>NUCLEOTIDE SEQUENCE [LARGE SCALE GENOMIC DNA]</scope>
    <source>
        <strain evidence="6">LN</strain>
    </source>
</reference>
<name>A0ABZ1BRT6_9FIRM</name>
<dbReference type="CDD" id="cd06267">
    <property type="entry name" value="PBP1_LacI_sugar_binding-like"/>
    <property type="match status" value="1"/>
</dbReference>
<dbReference type="Pfam" id="PF00532">
    <property type="entry name" value="Peripla_BP_1"/>
    <property type="match status" value="1"/>
</dbReference>
<dbReference type="PRINTS" id="PR00036">
    <property type="entry name" value="HTHLACI"/>
</dbReference>
<evidence type="ECO:0000259" key="4">
    <source>
        <dbReference type="PROSITE" id="PS50932"/>
    </source>
</evidence>
<dbReference type="Gene3D" id="1.10.260.40">
    <property type="entry name" value="lambda repressor-like DNA-binding domains"/>
    <property type="match status" value="1"/>
</dbReference>
<keyword evidence="3" id="KW-0804">Transcription</keyword>
<proteinExistence type="predicted"/>
<evidence type="ECO:0000313" key="5">
    <source>
        <dbReference type="EMBL" id="WRP15230.1"/>
    </source>
</evidence>
<sequence>MPRTSSGTRPVTLRDIAKAAGVSINTVSRALNGKPDVSEATRALVQAVASRLDYRPNQLARGLRQQRTATIGVVIADVANPFFAEVVEGIERTAYQEGYSIILANTEEDQDREARAVRTLVERQVDGILMAPAQRSDETVRYLMQRHVPFVLLARFFEGLDVPAVVNDDREGARLAVRHLVQRGHRDILYLNGPPYNSSARLRLSGYRDALEEAGIAFRPEMVLTTDARSTGGYAAIQQALAGGLEFGAVFCFSDYVSFGAIKALRQAGLSIPRDVAVMGYDDIDLAAIVEPALSTVHVAKTRLGQVAVRMLMGMIEGSSSRSERVGMVVLTPQVVIRESA</sequence>